<protein>
    <submittedName>
        <fullName evidence="2">Uncharacterized protein</fullName>
    </submittedName>
</protein>
<dbReference type="EMBL" id="LGTL01000010">
    <property type="protein sequence ID" value="KPA79784.1"/>
    <property type="molecule type" value="Genomic_DNA"/>
</dbReference>
<comment type="caution">
    <text evidence="2">The sequence shown here is derived from an EMBL/GenBank/DDBJ whole genome shotgun (WGS) entry which is preliminary data.</text>
</comment>
<evidence type="ECO:0000256" key="1">
    <source>
        <dbReference type="SAM" id="Phobius"/>
    </source>
</evidence>
<evidence type="ECO:0000313" key="2">
    <source>
        <dbReference type="EMBL" id="KPA79784.1"/>
    </source>
</evidence>
<dbReference type="OrthoDB" id="262608at2759"/>
<dbReference type="AlphaFoldDB" id="A0A0N0DV29"/>
<dbReference type="Proteomes" id="UP000037923">
    <property type="component" value="Unassembled WGS sequence"/>
</dbReference>
<keyword evidence="1" id="KW-0812">Transmembrane</keyword>
<reference evidence="2 3" key="1">
    <citation type="submission" date="2015-07" db="EMBL/GenBank/DDBJ databases">
        <title>High-quality genome of monoxenous trypanosomatid Leptomonas pyrrhocoris.</title>
        <authorList>
            <person name="Flegontov P."/>
            <person name="Butenko A."/>
            <person name="Firsov S."/>
            <person name="Vlcek C."/>
            <person name="Logacheva M.D."/>
            <person name="Field M."/>
            <person name="Filatov D."/>
            <person name="Flegontova O."/>
            <person name="Gerasimov E."/>
            <person name="Jackson A.P."/>
            <person name="Kelly S."/>
            <person name="Opperdoes F."/>
            <person name="O'Reilly A."/>
            <person name="Votypka J."/>
            <person name="Yurchenko V."/>
            <person name="Lukes J."/>
        </authorList>
    </citation>
    <scope>NUCLEOTIDE SEQUENCE [LARGE SCALE GENOMIC DNA]</scope>
    <source>
        <strain evidence="2">H10</strain>
    </source>
</reference>
<dbReference type="VEuPathDB" id="TriTrypDB:LpyrH10_10_2940"/>
<gene>
    <name evidence="2" type="ORF">ABB37_05525</name>
</gene>
<dbReference type="RefSeq" id="XP_015658222.1">
    <property type="nucleotide sequence ID" value="XM_015803580.1"/>
</dbReference>
<evidence type="ECO:0000313" key="3">
    <source>
        <dbReference type="Proteomes" id="UP000037923"/>
    </source>
</evidence>
<name>A0A0N0DV29_LEPPY</name>
<dbReference type="RefSeq" id="XP_015658223.1">
    <property type="nucleotide sequence ID" value="XM_015803581.1"/>
</dbReference>
<dbReference type="EMBL" id="LGTL01000010">
    <property type="protein sequence ID" value="KPA79783.1"/>
    <property type="molecule type" value="Genomic_DNA"/>
</dbReference>
<organism evidence="2 3">
    <name type="scientific">Leptomonas pyrrhocoris</name>
    <name type="common">Firebug parasite</name>
    <dbReference type="NCBI Taxonomy" id="157538"/>
    <lineage>
        <taxon>Eukaryota</taxon>
        <taxon>Discoba</taxon>
        <taxon>Euglenozoa</taxon>
        <taxon>Kinetoplastea</taxon>
        <taxon>Metakinetoplastina</taxon>
        <taxon>Trypanosomatida</taxon>
        <taxon>Trypanosomatidae</taxon>
        <taxon>Leishmaniinae</taxon>
        <taxon>Leptomonas</taxon>
    </lineage>
</organism>
<dbReference type="GeneID" id="26905815"/>
<keyword evidence="1" id="KW-1133">Transmembrane helix</keyword>
<keyword evidence="1" id="KW-0472">Membrane</keyword>
<accession>A0A0N0DV29</accession>
<proteinExistence type="predicted"/>
<dbReference type="OMA" id="CISVYFT"/>
<feature type="transmembrane region" description="Helical" evidence="1">
    <location>
        <begin position="39"/>
        <end position="60"/>
    </location>
</feature>
<sequence>MTGTDAKTRKPLKPGFLTKCFGDAAVLFSKTTTDRLTDLAGTFLVMCITVYFTVAGYLFYRELALSS</sequence>
<keyword evidence="3" id="KW-1185">Reference proteome</keyword>